<evidence type="ECO:0000313" key="6">
    <source>
        <dbReference type="EMBL" id="GIL40044.1"/>
    </source>
</evidence>
<name>A0A8S8XBC1_9PROT</name>
<organism evidence="6 7">
    <name type="scientific">Roseiterribacter gracilis</name>
    <dbReference type="NCBI Taxonomy" id="2812848"/>
    <lineage>
        <taxon>Bacteria</taxon>
        <taxon>Pseudomonadati</taxon>
        <taxon>Pseudomonadota</taxon>
        <taxon>Alphaproteobacteria</taxon>
        <taxon>Rhodospirillales</taxon>
        <taxon>Roseiterribacteraceae</taxon>
        <taxon>Roseiterribacter</taxon>
    </lineage>
</organism>
<evidence type="ECO:0000256" key="3">
    <source>
        <dbReference type="PIRSR" id="PIRSR603782-1"/>
    </source>
</evidence>
<evidence type="ECO:0000259" key="5">
    <source>
        <dbReference type="PROSITE" id="PS51352"/>
    </source>
</evidence>
<protein>
    <submittedName>
        <fullName evidence="6">Photosynthetic protein synthase I</fullName>
    </submittedName>
</protein>
<dbReference type="GO" id="GO:0046872">
    <property type="term" value="F:metal ion binding"/>
    <property type="evidence" value="ECO:0007669"/>
    <property type="project" value="UniProtKB-KW"/>
</dbReference>
<feature type="domain" description="Thioredoxin" evidence="5">
    <location>
        <begin position="40"/>
        <end position="202"/>
    </location>
</feature>
<keyword evidence="3" id="KW-0479">Metal-binding</keyword>
<feature type="binding site" evidence="3">
    <location>
        <position position="82"/>
    </location>
    <ligand>
        <name>Cu cation</name>
        <dbReference type="ChEBI" id="CHEBI:23378"/>
    </ligand>
</feature>
<sequence>MASRRPTAHLILPRVIFALFGLGLLVAIVTAWKLTDRSVGGAGGVGGELRLVDQDGRPTDEASFKGRWRLVYFGYTFCPDVCPTELQTMTDAMDELGPKAEQVQPIFVTIDPARDTPEKLKNYVGLFGHRLVGLTGSTAQIQAATRAYRVYYAKSPGADADSYLMDHSSFIYLMKPDATLATVFPAGTPSDALAKGIREAAGF</sequence>
<dbReference type="PROSITE" id="PS51352">
    <property type="entry name" value="THIOREDOXIN_2"/>
    <property type="match status" value="1"/>
</dbReference>
<feature type="binding site" evidence="3">
    <location>
        <position position="78"/>
    </location>
    <ligand>
        <name>Cu cation</name>
        <dbReference type="ChEBI" id="CHEBI:23378"/>
    </ligand>
</feature>
<dbReference type="Pfam" id="PF02630">
    <property type="entry name" value="SCO1-SenC"/>
    <property type="match status" value="1"/>
</dbReference>
<evidence type="ECO:0000313" key="7">
    <source>
        <dbReference type="Proteomes" id="UP000681075"/>
    </source>
</evidence>
<evidence type="ECO:0000256" key="1">
    <source>
        <dbReference type="ARBA" id="ARBA00010996"/>
    </source>
</evidence>
<keyword evidence="7" id="KW-1185">Reference proteome</keyword>
<dbReference type="InterPro" id="IPR036249">
    <property type="entry name" value="Thioredoxin-like_sf"/>
</dbReference>
<dbReference type="InterPro" id="IPR013766">
    <property type="entry name" value="Thioredoxin_domain"/>
</dbReference>
<accession>A0A8S8XBC1</accession>
<dbReference type="FunFam" id="3.40.30.10:FF:000013">
    <property type="entry name" value="Blast:Protein SCO1 homolog, mitochondrial"/>
    <property type="match status" value="1"/>
</dbReference>
<dbReference type="PANTHER" id="PTHR12151:SF25">
    <property type="entry name" value="LINALOOL DEHYDRATASE_ISOMERASE DOMAIN-CONTAINING PROTEIN"/>
    <property type="match status" value="1"/>
</dbReference>
<dbReference type="RefSeq" id="WP_420243153.1">
    <property type="nucleotide sequence ID" value="NZ_BOPV01000001.1"/>
</dbReference>
<comment type="caution">
    <text evidence="6">The sequence shown here is derived from an EMBL/GenBank/DDBJ whole genome shotgun (WGS) entry which is preliminary data.</text>
</comment>
<dbReference type="PANTHER" id="PTHR12151">
    <property type="entry name" value="ELECTRON TRANSPORT PROTIN SCO1/SENC FAMILY MEMBER"/>
    <property type="match status" value="1"/>
</dbReference>
<dbReference type="Gene3D" id="3.40.30.10">
    <property type="entry name" value="Glutaredoxin"/>
    <property type="match status" value="1"/>
</dbReference>
<evidence type="ECO:0000256" key="4">
    <source>
        <dbReference type="PIRSR" id="PIRSR603782-2"/>
    </source>
</evidence>
<dbReference type="SUPFAM" id="SSF52833">
    <property type="entry name" value="Thioredoxin-like"/>
    <property type="match status" value="1"/>
</dbReference>
<dbReference type="InterPro" id="IPR003782">
    <property type="entry name" value="SCO1/SenC"/>
</dbReference>
<dbReference type="Proteomes" id="UP000681075">
    <property type="component" value="Unassembled WGS sequence"/>
</dbReference>
<feature type="binding site" evidence="3">
    <location>
        <position position="167"/>
    </location>
    <ligand>
        <name>Cu cation</name>
        <dbReference type="ChEBI" id="CHEBI:23378"/>
    </ligand>
</feature>
<dbReference type="CDD" id="cd02968">
    <property type="entry name" value="SCO"/>
    <property type="match status" value="1"/>
</dbReference>
<comment type="similarity">
    <text evidence="1">Belongs to the SCO1/2 family.</text>
</comment>
<keyword evidence="4" id="KW-1015">Disulfide bond</keyword>
<proteinExistence type="inferred from homology"/>
<reference evidence="6" key="1">
    <citation type="submission" date="2021-02" db="EMBL/GenBank/DDBJ databases">
        <title>Genome sequence of Rhodospirillales sp. strain TMPK1 isolated from soil.</title>
        <authorList>
            <person name="Nakai R."/>
            <person name="Kusada H."/>
            <person name="Tamaki H."/>
        </authorList>
    </citation>
    <scope>NUCLEOTIDE SEQUENCE</scope>
    <source>
        <strain evidence="6">TMPK1</strain>
    </source>
</reference>
<keyword evidence="2 3" id="KW-0186">Copper</keyword>
<gene>
    <name evidence="6" type="ORF">TMPK1_22810</name>
</gene>
<dbReference type="EMBL" id="BOPV01000001">
    <property type="protein sequence ID" value="GIL40044.1"/>
    <property type="molecule type" value="Genomic_DNA"/>
</dbReference>
<dbReference type="AlphaFoldDB" id="A0A8S8XBC1"/>
<feature type="disulfide bond" description="Redox-active" evidence="4">
    <location>
        <begin position="78"/>
        <end position="82"/>
    </location>
</feature>
<evidence type="ECO:0000256" key="2">
    <source>
        <dbReference type="ARBA" id="ARBA00023008"/>
    </source>
</evidence>